<dbReference type="PANTHER" id="PTHR10642:SF26">
    <property type="entry name" value="RIBONUCLEASE H1"/>
    <property type="match status" value="1"/>
</dbReference>
<evidence type="ECO:0000256" key="6">
    <source>
        <dbReference type="ARBA" id="ARBA00022759"/>
    </source>
</evidence>
<proteinExistence type="inferred from homology"/>
<dbReference type="OrthoDB" id="411871at2759"/>
<dbReference type="GO" id="GO:0003676">
    <property type="term" value="F:nucleic acid binding"/>
    <property type="evidence" value="ECO:0007669"/>
    <property type="project" value="InterPro"/>
</dbReference>
<dbReference type="PROSITE" id="PS50879">
    <property type="entry name" value="RNASE_H_1"/>
    <property type="match status" value="1"/>
</dbReference>
<dbReference type="InterPro" id="IPR050092">
    <property type="entry name" value="RNase_H"/>
</dbReference>
<dbReference type="Proteomes" id="UP000663880">
    <property type="component" value="Unassembled WGS sequence"/>
</dbReference>
<dbReference type="EC" id="3.1.26.4" evidence="3"/>
<sequence length="340" mass="38094">MLITNRLIYDTPRLNMGGTLIHMSDSVKILGLTIDRKITFSDHVSAACNKAIGLYKQVSKAARTRCKEALPSKFVGRTEQLHSAPLRVLAGLLPLDLRAHENKALYQIKKGHMACEHLKGAEVETKTPFYKSPHPAKAALEYVILSYEELTINRDSLQIYTDGSKTQEGVGAAISLWKGDKEIKSQKLHLAHYCTVYQAELVALQRAAQQAVQRKETEVLIYSDSRSALDAVAGGRSFDPLVTEIRELLTQYPEKNVKLFCVKAHAGRRGNERADQLAKEATNAKRRPVYDLCPISYVKKLIRASTVQKWVMRQSKETTGATTRMFLPDPEAAYKKDLIL</sequence>
<keyword evidence="10" id="KW-1185">Reference proteome</keyword>
<dbReference type="GO" id="GO:0004523">
    <property type="term" value="F:RNA-DNA hybrid ribonuclease activity"/>
    <property type="evidence" value="ECO:0007669"/>
    <property type="project" value="UniProtKB-EC"/>
</dbReference>
<dbReference type="InterPro" id="IPR012337">
    <property type="entry name" value="RNaseH-like_sf"/>
</dbReference>
<evidence type="ECO:0000256" key="4">
    <source>
        <dbReference type="ARBA" id="ARBA00022722"/>
    </source>
</evidence>
<evidence type="ECO:0000256" key="5">
    <source>
        <dbReference type="ARBA" id="ARBA00022723"/>
    </source>
</evidence>
<comment type="similarity">
    <text evidence="2">Belongs to the RNase H family.</text>
</comment>
<evidence type="ECO:0000256" key="7">
    <source>
        <dbReference type="ARBA" id="ARBA00022801"/>
    </source>
</evidence>
<feature type="domain" description="RNase H type-1" evidence="8">
    <location>
        <begin position="153"/>
        <end position="283"/>
    </location>
</feature>
<dbReference type="Pfam" id="PF00075">
    <property type="entry name" value="RNase_H"/>
    <property type="match status" value="1"/>
</dbReference>
<evidence type="ECO:0000259" key="8">
    <source>
        <dbReference type="PROSITE" id="PS50879"/>
    </source>
</evidence>
<comment type="caution">
    <text evidence="9">The sequence shown here is derived from an EMBL/GenBank/DDBJ whole genome shotgun (WGS) entry which is preliminary data.</text>
</comment>
<organism evidence="9 10">
    <name type="scientific">Pieris macdunnoughi</name>
    <dbReference type="NCBI Taxonomy" id="345717"/>
    <lineage>
        <taxon>Eukaryota</taxon>
        <taxon>Metazoa</taxon>
        <taxon>Ecdysozoa</taxon>
        <taxon>Arthropoda</taxon>
        <taxon>Hexapoda</taxon>
        <taxon>Insecta</taxon>
        <taxon>Pterygota</taxon>
        <taxon>Neoptera</taxon>
        <taxon>Endopterygota</taxon>
        <taxon>Lepidoptera</taxon>
        <taxon>Glossata</taxon>
        <taxon>Ditrysia</taxon>
        <taxon>Papilionoidea</taxon>
        <taxon>Pieridae</taxon>
        <taxon>Pierinae</taxon>
        <taxon>Pieris</taxon>
    </lineage>
</organism>
<dbReference type="AlphaFoldDB" id="A0A821QV46"/>
<keyword evidence="7" id="KW-0378">Hydrolase</keyword>
<keyword evidence="6" id="KW-0255">Endonuclease</keyword>
<dbReference type="Gene3D" id="3.30.420.10">
    <property type="entry name" value="Ribonuclease H-like superfamily/Ribonuclease H"/>
    <property type="match status" value="1"/>
</dbReference>
<comment type="catalytic activity">
    <reaction evidence="1">
        <text>Endonucleolytic cleavage to 5'-phosphomonoester.</text>
        <dbReference type="EC" id="3.1.26.4"/>
    </reaction>
</comment>
<reference evidence="9" key="1">
    <citation type="submission" date="2021-02" db="EMBL/GenBank/DDBJ databases">
        <authorList>
            <person name="Steward A R."/>
        </authorList>
    </citation>
    <scope>NUCLEOTIDE SEQUENCE</scope>
</reference>
<dbReference type="SUPFAM" id="SSF53098">
    <property type="entry name" value="Ribonuclease H-like"/>
    <property type="match status" value="1"/>
</dbReference>
<keyword evidence="5" id="KW-0479">Metal-binding</keyword>
<evidence type="ECO:0000313" key="10">
    <source>
        <dbReference type="Proteomes" id="UP000663880"/>
    </source>
</evidence>
<dbReference type="InterPro" id="IPR036397">
    <property type="entry name" value="RNaseH_sf"/>
</dbReference>
<protein>
    <recommendedName>
        <fullName evidence="3">ribonuclease H</fullName>
        <ecNumber evidence="3">3.1.26.4</ecNumber>
    </recommendedName>
</protein>
<dbReference type="GO" id="GO:0043137">
    <property type="term" value="P:DNA replication, removal of RNA primer"/>
    <property type="evidence" value="ECO:0007669"/>
    <property type="project" value="TreeGrafter"/>
</dbReference>
<accession>A0A821QV46</accession>
<dbReference type="PANTHER" id="PTHR10642">
    <property type="entry name" value="RIBONUCLEASE H1"/>
    <property type="match status" value="1"/>
</dbReference>
<evidence type="ECO:0000256" key="2">
    <source>
        <dbReference type="ARBA" id="ARBA00005300"/>
    </source>
</evidence>
<evidence type="ECO:0000256" key="3">
    <source>
        <dbReference type="ARBA" id="ARBA00012180"/>
    </source>
</evidence>
<evidence type="ECO:0000313" key="9">
    <source>
        <dbReference type="EMBL" id="CAF4832313.1"/>
    </source>
</evidence>
<dbReference type="CDD" id="cd09276">
    <property type="entry name" value="Rnase_HI_RT_non_LTR"/>
    <property type="match status" value="1"/>
</dbReference>
<name>A0A821QV46_9NEOP</name>
<gene>
    <name evidence="9" type="ORF">PMACD_LOCUS5423</name>
</gene>
<keyword evidence="4" id="KW-0540">Nuclease</keyword>
<dbReference type="InterPro" id="IPR002156">
    <property type="entry name" value="RNaseH_domain"/>
</dbReference>
<dbReference type="EMBL" id="CAJOBZ010000011">
    <property type="protein sequence ID" value="CAF4832313.1"/>
    <property type="molecule type" value="Genomic_DNA"/>
</dbReference>
<dbReference type="GO" id="GO:0046872">
    <property type="term" value="F:metal ion binding"/>
    <property type="evidence" value="ECO:0007669"/>
    <property type="project" value="UniProtKB-KW"/>
</dbReference>
<evidence type="ECO:0000256" key="1">
    <source>
        <dbReference type="ARBA" id="ARBA00000077"/>
    </source>
</evidence>